<dbReference type="PANTHER" id="PTHR34183">
    <property type="entry name" value="ENDOLYTIC PEPTIDOGLYCAN TRANSGLYCOSYLASE RLPA"/>
    <property type="match status" value="1"/>
</dbReference>
<dbReference type="HAMAP" id="MF_02071">
    <property type="entry name" value="RlpA"/>
    <property type="match status" value="1"/>
</dbReference>
<dbReference type="KEGG" id="str:Sterm_1517"/>
<dbReference type="Gene3D" id="2.40.40.10">
    <property type="entry name" value="RlpA-like domain"/>
    <property type="match status" value="1"/>
</dbReference>
<dbReference type="GO" id="GO:0008932">
    <property type="term" value="F:lytic endotransglycosylase activity"/>
    <property type="evidence" value="ECO:0007669"/>
    <property type="project" value="UniProtKB-UniRule"/>
</dbReference>
<dbReference type="InterPro" id="IPR034718">
    <property type="entry name" value="RlpA"/>
</dbReference>
<keyword evidence="3" id="KW-1003">Cell membrane</keyword>
<comment type="function">
    <text evidence="3">Lytic transglycosylase with a strong preference for naked glycan strands that lack stem peptides.</text>
</comment>
<evidence type="ECO:0000256" key="1">
    <source>
        <dbReference type="ARBA" id="ARBA00023239"/>
    </source>
</evidence>
<dbReference type="GO" id="GO:0000270">
    <property type="term" value="P:peptidoglycan metabolic process"/>
    <property type="evidence" value="ECO:0007669"/>
    <property type="project" value="UniProtKB-UniRule"/>
</dbReference>
<gene>
    <name evidence="3" type="primary">rlpA</name>
    <name evidence="6" type="ordered locus">Sterm_1517</name>
</gene>
<proteinExistence type="inferred from homology"/>
<dbReference type="Pfam" id="PF03330">
    <property type="entry name" value="DPBB_1"/>
    <property type="match status" value="1"/>
</dbReference>
<protein>
    <recommendedName>
        <fullName evidence="3">Probable endolytic peptidoglycan transglycosylase RlpA</fullName>
        <ecNumber evidence="3">4.2.2.-</ecNumber>
    </recommendedName>
</protein>
<dbReference type="AlphaFoldDB" id="D1AHZ2"/>
<keyword evidence="3" id="KW-0564">Palmitate</keyword>
<evidence type="ECO:0000259" key="5">
    <source>
        <dbReference type="Pfam" id="PF03330"/>
    </source>
</evidence>
<dbReference type="GO" id="GO:0005886">
    <property type="term" value="C:plasma membrane"/>
    <property type="evidence" value="ECO:0007669"/>
    <property type="project" value="UniProtKB-SubCell"/>
</dbReference>
<comment type="subcellular location">
    <subcellularLocation>
        <location evidence="3">Cell membrane</location>
        <topology evidence="3">Lipid-anchor</topology>
    </subcellularLocation>
</comment>
<evidence type="ECO:0000313" key="6">
    <source>
        <dbReference type="EMBL" id="ACZ08376.1"/>
    </source>
</evidence>
<reference evidence="7" key="1">
    <citation type="submission" date="2009-09" db="EMBL/GenBank/DDBJ databases">
        <title>The complete chromosome of Sebaldella termitidis ATCC 33386.</title>
        <authorList>
            <consortium name="US DOE Joint Genome Institute (JGI-PGF)"/>
            <person name="Lucas S."/>
            <person name="Copeland A."/>
            <person name="Lapidus A."/>
            <person name="Glavina del Rio T."/>
            <person name="Dalin E."/>
            <person name="Tice H."/>
            <person name="Bruce D."/>
            <person name="Goodwin L."/>
            <person name="Pitluck S."/>
            <person name="Kyrpides N."/>
            <person name="Mavromatis K."/>
            <person name="Ivanova N."/>
            <person name="Mikhailova N."/>
            <person name="Sims D."/>
            <person name="Meincke L."/>
            <person name="Brettin T."/>
            <person name="Detter J.C."/>
            <person name="Han C."/>
            <person name="Larimer F."/>
            <person name="Land M."/>
            <person name="Hauser L."/>
            <person name="Markowitz V."/>
            <person name="Cheng J.F."/>
            <person name="Hugenholtz P."/>
            <person name="Woyke T."/>
            <person name="Wu D."/>
            <person name="Eisen J.A."/>
        </authorList>
    </citation>
    <scope>NUCLEOTIDE SEQUENCE [LARGE SCALE GENOMIC DNA]</scope>
    <source>
        <strain evidence="7">ATCC 33386 / NCTC 11300</strain>
    </source>
</reference>
<evidence type="ECO:0000256" key="3">
    <source>
        <dbReference type="HAMAP-Rule" id="MF_02071"/>
    </source>
</evidence>
<organism evidence="6 7">
    <name type="scientific">Sebaldella termitidis (strain ATCC 33386 / NCTC 11300)</name>
    <dbReference type="NCBI Taxonomy" id="526218"/>
    <lineage>
        <taxon>Bacteria</taxon>
        <taxon>Fusobacteriati</taxon>
        <taxon>Fusobacteriota</taxon>
        <taxon>Fusobacteriia</taxon>
        <taxon>Fusobacteriales</taxon>
        <taxon>Leptotrichiaceae</taxon>
        <taxon>Sebaldella</taxon>
    </lineage>
</organism>
<dbReference type="STRING" id="526218.Sterm_1517"/>
<dbReference type="HOGENOM" id="CLU_042923_7_1_0"/>
<name>D1AHZ2_SEBTE</name>
<dbReference type="EMBL" id="CP001739">
    <property type="protein sequence ID" value="ACZ08376.1"/>
    <property type="molecule type" value="Genomic_DNA"/>
</dbReference>
<dbReference type="NCBIfam" id="TIGR00413">
    <property type="entry name" value="rlpA"/>
    <property type="match status" value="1"/>
</dbReference>
<dbReference type="GO" id="GO:0071555">
    <property type="term" value="P:cell wall organization"/>
    <property type="evidence" value="ECO:0007669"/>
    <property type="project" value="UniProtKB-KW"/>
</dbReference>
<dbReference type="CDD" id="cd22268">
    <property type="entry name" value="DPBB_RlpA-like"/>
    <property type="match status" value="1"/>
</dbReference>
<dbReference type="Proteomes" id="UP000000845">
    <property type="component" value="Chromosome"/>
</dbReference>
<dbReference type="InterPro" id="IPR036908">
    <property type="entry name" value="RlpA-like_sf"/>
</dbReference>
<dbReference type="RefSeq" id="WP_012860972.1">
    <property type="nucleotide sequence ID" value="NC_013517.1"/>
</dbReference>
<evidence type="ECO:0000256" key="4">
    <source>
        <dbReference type="RuleBase" id="RU003495"/>
    </source>
</evidence>
<feature type="domain" description="RlpA-like protein double-psi beta-barrel" evidence="5">
    <location>
        <begin position="35"/>
        <end position="122"/>
    </location>
</feature>
<dbReference type="InterPro" id="IPR012997">
    <property type="entry name" value="RplA"/>
</dbReference>
<keyword evidence="7" id="KW-1185">Reference proteome</keyword>
<dbReference type="EC" id="4.2.2.-" evidence="3"/>
<keyword evidence="3" id="KW-0472">Membrane</keyword>
<comment type="similarity">
    <text evidence="3 4">Belongs to the RlpA family.</text>
</comment>
<evidence type="ECO:0000256" key="2">
    <source>
        <dbReference type="ARBA" id="ARBA00023316"/>
    </source>
</evidence>
<evidence type="ECO:0000313" key="7">
    <source>
        <dbReference type="Proteomes" id="UP000000845"/>
    </source>
</evidence>
<dbReference type="SUPFAM" id="SSF50685">
    <property type="entry name" value="Barwin-like endoglucanases"/>
    <property type="match status" value="1"/>
</dbReference>
<dbReference type="PANTHER" id="PTHR34183:SF1">
    <property type="entry name" value="ENDOLYTIC PEPTIDOGLYCAN TRANSGLYCOSYLASE RLPA"/>
    <property type="match status" value="1"/>
</dbReference>
<keyword evidence="1 3" id="KW-0456">Lyase</keyword>
<sequence>MRKIIYIFTVFLMIISCSGVSHKGGGTPSASLPYSGKASWYGDKFNGNSTASGEIFSDRALTAAHPSLPFGSIVEVTNVENNKKIKVRINDRGPFTKGRIIDLSKEAFSRIADVNKGVIDVSIKVVK</sequence>
<dbReference type="eggNOG" id="COG0797">
    <property type="taxonomic scope" value="Bacteria"/>
</dbReference>
<dbReference type="PROSITE" id="PS51257">
    <property type="entry name" value="PROKAR_LIPOPROTEIN"/>
    <property type="match status" value="1"/>
</dbReference>
<reference evidence="6 7" key="2">
    <citation type="journal article" date="2010" name="Stand. Genomic Sci.">
        <title>Complete genome sequence of Sebaldella termitidis type strain (NCTC 11300).</title>
        <authorList>
            <person name="Harmon-Smith M."/>
            <person name="Celia L."/>
            <person name="Chertkov O."/>
            <person name="Lapidus A."/>
            <person name="Copeland A."/>
            <person name="Glavina Del Rio T."/>
            <person name="Nolan M."/>
            <person name="Lucas S."/>
            <person name="Tice H."/>
            <person name="Cheng J.F."/>
            <person name="Han C."/>
            <person name="Detter J.C."/>
            <person name="Bruce D."/>
            <person name="Goodwin L."/>
            <person name="Pitluck S."/>
            <person name="Pati A."/>
            <person name="Liolios K."/>
            <person name="Ivanova N."/>
            <person name="Mavromatis K."/>
            <person name="Mikhailova N."/>
            <person name="Chen A."/>
            <person name="Palaniappan K."/>
            <person name="Land M."/>
            <person name="Hauser L."/>
            <person name="Chang Y.J."/>
            <person name="Jeffries C.D."/>
            <person name="Brettin T."/>
            <person name="Goker M."/>
            <person name="Beck B."/>
            <person name="Bristow J."/>
            <person name="Eisen J.A."/>
            <person name="Markowitz V."/>
            <person name="Hugenholtz P."/>
            <person name="Kyrpides N.C."/>
            <person name="Klenk H.P."/>
            <person name="Chen F."/>
        </authorList>
    </citation>
    <scope>NUCLEOTIDE SEQUENCE [LARGE SCALE GENOMIC DNA]</scope>
    <source>
        <strain evidence="7">ATCC 33386 / NCTC 11300</strain>
    </source>
</reference>
<dbReference type="InterPro" id="IPR009009">
    <property type="entry name" value="RlpA-like_DPBB"/>
</dbReference>
<accession>D1AHZ2</accession>
<keyword evidence="3 6" id="KW-0449">Lipoprotein</keyword>
<keyword evidence="2 3" id="KW-0961">Cell wall biogenesis/degradation</keyword>